<keyword evidence="11" id="KW-1185">Reference proteome</keyword>
<dbReference type="GO" id="GO:0005524">
    <property type="term" value="F:ATP binding"/>
    <property type="evidence" value="ECO:0007669"/>
    <property type="project" value="UniProtKB-UniRule"/>
</dbReference>
<dbReference type="STRING" id="578458.D8QIP3"/>
<evidence type="ECO:0000256" key="5">
    <source>
        <dbReference type="ARBA" id="ARBA00022840"/>
    </source>
</evidence>
<evidence type="ECO:0000256" key="8">
    <source>
        <dbReference type="SAM" id="MobiDB-lite"/>
    </source>
</evidence>
<keyword evidence="3 6" id="KW-0547">Nucleotide-binding</keyword>
<evidence type="ECO:0000256" key="3">
    <source>
        <dbReference type="ARBA" id="ARBA00022741"/>
    </source>
</evidence>
<organism evidence="11">
    <name type="scientific">Schizophyllum commune (strain H4-8 / FGSC 9210)</name>
    <name type="common">Split gill fungus</name>
    <dbReference type="NCBI Taxonomy" id="578458"/>
    <lineage>
        <taxon>Eukaryota</taxon>
        <taxon>Fungi</taxon>
        <taxon>Dikarya</taxon>
        <taxon>Basidiomycota</taxon>
        <taxon>Agaricomycotina</taxon>
        <taxon>Agaricomycetes</taxon>
        <taxon>Agaricomycetidae</taxon>
        <taxon>Agaricales</taxon>
        <taxon>Schizophyllaceae</taxon>
        <taxon>Schizophyllum</taxon>
    </lineage>
</organism>
<dbReference type="OMA" id="MAYGRIP"/>
<dbReference type="PROSITE" id="PS00108">
    <property type="entry name" value="PROTEIN_KINASE_ST"/>
    <property type="match status" value="1"/>
</dbReference>
<dbReference type="SUPFAM" id="SSF56112">
    <property type="entry name" value="Protein kinase-like (PK-like)"/>
    <property type="match status" value="1"/>
</dbReference>
<dbReference type="InParanoid" id="D8QIP3"/>
<evidence type="ECO:0000256" key="1">
    <source>
        <dbReference type="ARBA" id="ARBA00022527"/>
    </source>
</evidence>
<dbReference type="Gene3D" id="3.30.200.20">
    <property type="entry name" value="Phosphorylase Kinase, domain 1"/>
    <property type="match status" value="1"/>
</dbReference>
<comment type="similarity">
    <text evidence="7">Belongs to the protein kinase superfamily.</text>
</comment>
<dbReference type="VEuPathDB" id="FungiDB:SCHCODRAFT_02519304"/>
<keyword evidence="5 6" id="KW-0067">ATP-binding</keyword>
<evidence type="ECO:0000259" key="9">
    <source>
        <dbReference type="PROSITE" id="PS50011"/>
    </source>
</evidence>
<dbReference type="SMART" id="SM00220">
    <property type="entry name" value="S_TKc"/>
    <property type="match status" value="1"/>
</dbReference>
<evidence type="ECO:0000313" key="11">
    <source>
        <dbReference type="Proteomes" id="UP000007431"/>
    </source>
</evidence>
<evidence type="ECO:0000256" key="4">
    <source>
        <dbReference type="ARBA" id="ARBA00022777"/>
    </source>
</evidence>
<sequence length="310" mass="34663">MTPPPRSPVDALDSHSQRAGESQHAGAPESQHALESHAHPVPTTDHLIKDRAQLNQYHIISLIGAGYHGKVYYAKKVRSQPPVGVRRVAIKALRRDTPQDRTRLLRKSAFPKSDEHTPVGDKLGAAEPEIRREIAIMKKLTHAHVVRLYEVIDDRMQDKIYMVMEYCAGGEVTWTSNDQPILTVDQTRRIIRDAILGLEYLHYQGIIHRDIKPANLLYSRDRSVVKIADFGISQFSKPLRLESAGKYAANDVDDPILLENKGLSRAGTPSFLAPELVSEHAGPRPSVTKAVDIWALGVTLYCLLFGILPW</sequence>
<keyword evidence="1 7" id="KW-0723">Serine/threonine-protein kinase</keyword>
<keyword evidence="4" id="KW-0418">Kinase</keyword>
<dbReference type="AlphaFoldDB" id="D8QIP3"/>
<protein>
    <recommendedName>
        <fullName evidence="9">Protein kinase domain-containing protein</fullName>
    </recommendedName>
</protein>
<dbReference type="Proteomes" id="UP000007431">
    <property type="component" value="Unassembled WGS sequence"/>
</dbReference>
<evidence type="ECO:0000256" key="2">
    <source>
        <dbReference type="ARBA" id="ARBA00022679"/>
    </source>
</evidence>
<feature type="region of interest" description="Disordered" evidence="8">
    <location>
        <begin position="1"/>
        <end position="36"/>
    </location>
</feature>
<dbReference type="PROSITE" id="PS50011">
    <property type="entry name" value="PROTEIN_KINASE_DOM"/>
    <property type="match status" value="1"/>
</dbReference>
<accession>D8QIP3</accession>
<dbReference type="PANTHER" id="PTHR43895">
    <property type="entry name" value="CALCIUM/CALMODULIN-DEPENDENT PROTEIN KINASE KINASE-RELATED"/>
    <property type="match status" value="1"/>
</dbReference>
<dbReference type="OrthoDB" id="68483at2759"/>
<dbReference type="CDD" id="cd14008">
    <property type="entry name" value="STKc_LKB1_CaMKK"/>
    <property type="match status" value="1"/>
</dbReference>
<feature type="domain" description="Protein kinase" evidence="9">
    <location>
        <begin position="57"/>
        <end position="310"/>
    </location>
</feature>
<dbReference type="PANTHER" id="PTHR43895:SF152">
    <property type="entry name" value="SERINE_THREONINE-PROTEIN KINASE TOS3"/>
    <property type="match status" value="1"/>
</dbReference>
<evidence type="ECO:0000256" key="6">
    <source>
        <dbReference type="PROSITE-ProRule" id="PRU10141"/>
    </source>
</evidence>
<dbReference type="GeneID" id="9593654"/>
<dbReference type="Pfam" id="PF00069">
    <property type="entry name" value="Pkinase"/>
    <property type="match status" value="1"/>
</dbReference>
<feature type="non-terminal residue" evidence="10">
    <location>
        <position position="310"/>
    </location>
</feature>
<feature type="binding site" evidence="6">
    <location>
        <position position="91"/>
    </location>
    <ligand>
        <name>ATP</name>
        <dbReference type="ChEBI" id="CHEBI:30616"/>
    </ligand>
</feature>
<proteinExistence type="inferred from homology"/>
<dbReference type="eggNOG" id="KOG0585">
    <property type="taxonomic scope" value="Eukaryota"/>
</dbReference>
<dbReference type="EMBL" id="GL377313">
    <property type="protein sequence ID" value="EFI92261.1"/>
    <property type="molecule type" value="Genomic_DNA"/>
</dbReference>
<reference evidence="10 11" key="1">
    <citation type="journal article" date="2010" name="Nat. Biotechnol.">
        <title>Genome sequence of the model mushroom Schizophyllum commune.</title>
        <authorList>
            <person name="Ohm R.A."/>
            <person name="de Jong J.F."/>
            <person name="Lugones L.G."/>
            <person name="Aerts A."/>
            <person name="Kothe E."/>
            <person name="Stajich J.E."/>
            <person name="de Vries R.P."/>
            <person name="Record E."/>
            <person name="Levasseur A."/>
            <person name="Baker S.E."/>
            <person name="Bartholomew K.A."/>
            <person name="Coutinho P.M."/>
            <person name="Erdmann S."/>
            <person name="Fowler T.J."/>
            <person name="Gathman A.C."/>
            <person name="Lombard V."/>
            <person name="Henrissat B."/>
            <person name="Knabe N."/>
            <person name="Kuees U."/>
            <person name="Lilly W.W."/>
            <person name="Lindquist E."/>
            <person name="Lucas S."/>
            <person name="Magnuson J.K."/>
            <person name="Piumi F."/>
            <person name="Raudaskoski M."/>
            <person name="Salamov A."/>
            <person name="Schmutz J."/>
            <person name="Schwarze F.W.M.R."/>
            <person name="vanKuyk P.A."/>
            <person name="Horton J.S."/>
            <person name="Grigoriev I.V."/>
            <person name="Woesten H.A.B."/>
        </authorList>
    </citation>
    <scope>NUCLEOTIDE SEQUENCE [LARGE SCALE GENOMIC DNA]</scope>
    <source>
        <strain evidence="11">H4-8 / FGSC 9210</strain>
    </source>
</reference>
<dbReference type="PROSITE" id="PS00107">
    <property type="entry name" value="PROTEIN_KINASE_ATP"/>
    <property type="match status" value="1"/>
</dbReference>
<evidence type="ECO:0000256" key="7">
    <source>
        <dbReference type="RuleBase" id="RU000304"/>
    </source>
</evidence>
<gene>
    <name evidence="10" type="ORF">SCHCODRAFT_79487</name>
</gene>
<dbReference type="GO" id="GO:0004674">
    <property type="term" value="F:protein serine/threonine kinase activity"/>
    <property type="evidence" value="ECO:0007669"/>
    <property type="project" value="UniProtKB-KW"/>
</dbReference>
<dbReference type="KEGG" id="scm:SCHCO_02519304"/>
<keyword evidence="2" id="KW-0808">Transferase</keyword>
<dbReference type="HOGENOM" id="CLU_000288_63_0_1"/>
<dbReference type="InterPro" id="IPR011009">
    <property type="entry name" value="Kinase-like_dom_sf"/>
</dbReference>
<name>D8QIP3_SCHCM</name>
<evidence type="ECO:0000313" key="10">
    <source>
        <dbReference type="EMBL" id="EFI92261.1"/>
    </source>
</evidence>
<dbReference type="GO" id="GO:0007165">
    <property type="term" value="P:signal transduction"/>
    <property type="evidence" value="ECO:0007669"/>
    <property type="project" value="TreeGrafter"/>
</dbReference>
<dbReference type="InterPro" id="IPR008271">
    <property type="entry name" value="Ser/Thr_kinase_AS"/>
</dbReference>
<dbReference type="InterPro" id="IPR000719">
    <property type="entry name" value="Prot_kinase_dom"/>
</dbReference>
<dbReference type="Gene3D" id="1.10.510.10">
    <property type="entry name" value="Transferase(Phosphotransferase) domain 1"/>
    <property type="match status" value="1"/>
</dbReference>
<dbReference type="InterPro" id="IPR017441">
    <property type="entry name" value="Protein_kinase_ATP_BS"/>
</dbReference>